<dbReference type="Pfam" id="PF04937">
    <property type="entry name" value="DUF659"/>
    <property type="match status" value="1"/>
</dbReference>
<dbReference type="Proteomes" id="UP000002640">
    <property type="component" value="Unassembled WGS sequence"/>
</dbReference>
<name>G4YJQ9_PHYSP</name>
<dbReference type="SMR" id="G4YJQ9"/>
<dbReference type="KEGG" id="psoj:PHYSODRAFT_409959"/>
<organism evidence="2 3">
    <name type="scientific">Phytophthora sojae (strain P6497)</name>
    <name type="common">Soybean stem and root rot agent</name>
    <name type="synonym">Phytophthora megasperma f. sp. glycines</name>
    <dbReference type="NCBI Taxonomy" id="1094619"/>
    <lineage>
        <taxon>Eukaryota</taxon>
        <taxon>Sar</taxon>
        <taxon>Stramenopiles</taxon>
        <taxon>Oomycota</taxon>
        <taxon>Peronosporomycetes</taxon>
        <taxon>Peronosporales</taxon>
        <taxon>Peronosporaceae</taxon>
        <taxon>Phytophthora</taxon>
    </lineage>
</organism>
<feature type="domain" description="DUF659" evidence="1">
    <location>
        <begin position="24"/>
        <end position="124"/>
    </location>
</feature>
<dbReference type="RefSeq" id="XP_009513891.1">
    <property type="nucleotide sequence ID" value="XM_009515596.1"/>
</dbReference>
<accession>G4YJQ9</accession>
<proteinExistence type="predicted"/>
<sequence>LLTEEYDREKAELIARLHDEPTLGLISDGWTSVNKEKVINYVVVSLLMRPLLWCTRTCGEDEQTAEYVASKISEGVDEINKAAGKDVVVSVTTDNAPVMQNAWAILEATHPIFCNGCSSHALNL</sequence>
<dbReference type="AlphaFoldDB" id="G4YJQ9"/>
<dbReference type="GeneID" id="20651634"/>
<gene>
    <name evidence="2" type="ORF">PHYSODRAFT_409959</name>
</gene>
<dbReference type="InterPro" id="IPR007021">
    <property type="entry name" value="DUF659"/>
</dbReference>
<dbReference type="InterPro" id="IPR012337">
    <property type="entry name" value="RNaseH-like_sf"/>
</dbReference>
<dbReference type="OMA" id="PLLWCTR"/>
<keyword evidence="3" id="KW-1185">Reference proteome</keyword>
<feature type="non-terminal residue" evidence="2">
    <location>
        <position position="1"/>
    </location>
</feature>
<reference evidence="2 3" key="1">
    <citation type="journal article" date="2006" name="Science">
        <title>Phytophthora genome sequences uncover evolutionary origins and mechanisms of pathogenesis.</title>
        <authorList>
            <person name="Tyler B.M."/>
            <person name="Tripathy S."/>
            <person name="Zhang X."/>
            <person name="Dehal P."/>
            <person name="Jiang R.H."/>
            <person name="Aerts A."/>
            <person name="Arredondo F.D."/>
            <person name="Baxter L."/>
            <person name="Bensasson D."/>
            <person name="Beynon J.L."/>
            <person name="Chapman J."/>
            <person name="Damasceno C.M."/>
            <person name="Dorrance A.E."/>
            <person name="Dou D."/>
            <person name="Dickerman A.W."/>
            <person name="Dubchak I.L."/>
            <person name="Garbelotto M."/>
            <person name="Gijzen M."/>
            <person name="Gordon S.G."/>
            <person name="Govers F."/>
            <person name="Grunwald N.J."/>
            <person name="Huang W."/>
            <person name="Ivors K.L."/>
            <person name="Jones R.W."/>
            <person name="Kamoun S."/>
            <person name="Krampis K."/>
            <person name="Lamour K.H."/>
            <person name="Lee M.K."/>
            <person name="McDonald W.H."/>
            <person name="Medina M."/>
            <person name="Meijer H.J."/>
            <person name="Nordberg E.K."/>
            <person name="Maclean D.J."/>
            <person name="Ospina-Giraldo M.D."/>
            <person name="Morris P.F."/>
            <person name="Phuntumart V."/>
            <person name="Putnam N.H."/>
            <person name="Rash S."/>
            <person name="Rose J.K."/>
            <person name="Sakihama Y."/>
            <person name="Salamov A.A."/>
            <person name="Savidor A."/>
            <person name="Scheuring C.F."/>
            <person name="Smith B.M."/>
            <person name="Sobral B.W."/>
            <person name="Terry A."/>
            <person name="Torto-Alalibo T.A."/>
            <person name="Win J."/>
            <person name="Xu Z."/>
            <person name="Zhang H."/>
            <person name="Grigoriev I.V."/>
            <person name="Rokhsar D.S."/>
            <person name="Boore J.L."/>
        </authorList>
    </citation>
    <scope>NUCLEOTIDE SEQUENCE [LARGE SCALE GENOMIC DNA]</scope>
    <source>
        <strain evidence="2 3">P6497</strain>
    </source>
</reference>
<feature type="non-terminal residue" evidence="2">
    <location>
        <position position="124"/>
    </location>
</feature>
<evidence type="ECO:0000313" key="2">
    <source>
        <dbReference type="EMBL" id="EGZ26616.1"/>
    </source>
</evidence>
<dbReference type="EMBL" id="JH159151">
    <property type="protein sequence ID" value="EGZ26616.1"/>
    <property type="molecule type" value="Genomic_DNA"/>
</dbReference>
<dbReference type="InParanoid" id="G4YJQ9"/>
<dbReference type="STRING" id="1094619.G4YJQ9"/>
<protein>
    <recommendedName>
        <fullName evidence="1">DUF659 domain-containing protein</fullName>
    </recommendedName>
</protein>
<evidence type="ECO:0000259" key="1">
    <source>
        <dbReference type="Pfam" id="PF04937"/>
    </source>
</evidence>
<evidence type="ECO:0000313" key="3">
    <source>
        <dbReference type="Proteomes" id="UP000002640"/>
    </source>
</evidence>
<dbReference type="SUPFAM" id="SSF53098">
    <property type="entry name" value="Ribonuclease H-like"/>
    <property type="match status" value="1"/>
</dbReference>